<name>A0A915M8V1_MELJA</name>
<evidence type="ECO:0000313" key="1">
    <source>
        <dbReference type="Proteomes" id="UP000887561"/>
    </source>
</evidence>
<reference evidence="2" key="1">
    <citation type="submission" date="2022-11" db="UniProtKB">
        <authorList>
            <consortium name="WormBaseParasite"/>
        </authorList>
    </citation>
    <scope>IDENTIFICATION</scope>
</reference>
<dbReference type="WBParaSite" id="scaffold3103_cov222.g6003">
    <property type="protein sequence ID" value="scaffold3103_cov222.g6003"/>
    <property type="gene ID" value="scaffold3103_cov222.g6003"/>
</dbReference>
<protein>
    <submittedName>
        <fullName evidence="2">Uncharacterized protein</fullName>
    </submittedName>
</protein>
<dbReference type="Proteomes" id="UP000887561">
    <property type="component" value="Unplaced"/>
</dbReference>
<sequence length="210" mass="23222">MAVREDRMRGGRNKLGVYYKQDRQDRAAARSKILQQSNTLSSSTTNQQNTHQQQLMIYANGLNFYENNNSNNEATVTRSNPYANETFSGGVKAKKAKREVASTYGNPGVHQQQQVNSKYSSAAYLGGLPKQQEQMNSNISSHQHCSSTMTVGSSTASTHLSNVDNNGGLAMLLGNSIQPLEENHEASTSLAPMMMNPLPFHLYKYNRISL</sequence>
<accession>A0A915M8V1</accession>
<dbReference type="AlphaFoldDB" id="A0A915M8V1"/>
<proteinExistence type="predicted"/>
<keyword evidence="1" id="KW-1185">Reference proteome</keyword>
<organism evidence="1 2">
    <name type="scientific">Meloidogyne javanica</name>
    <name type="common">Root-knot nematode worm</name>
    <dbReference type="NCBI Taxonomy" id="6303"/>
    <lineage>
        <taxon>Eukaryota</taxon>
        <taxon>Metazoa</taxon>
        <taxon>Ecdysozoa</taxon>
        <taxon>Nematoda</taxon>
        <taxon>Chromadorea</taxon>
        <taxon>Rhabditida</taxon>
        <taxon>Tylenchina</taxon>
        <taxon>Tylenchomorpha</taxon>
        <taxon>Tylenchoidea</taxon>
        <taxon>Meloidogynidae</taxon>
        <taxon>Meloidogyninae</taxon>
        <taxon>Meloidogyne</taxon>
        <taxon>Meloidogyne incognita group</taxon>
    </lineage>
</organism>
<evidence type="ECO:0000313" key="2">
    <source>
        <dbReference type="WBParaSite" id="scaffold3103_cov222.g6003"/>
    </source>
</evidence>